<dbReference type="AlphaFoldDB" id="W3WYE4"/>
<dbReference type="InterPro" id="IPR036188">
    <property type="entry name" value="FAD/NAD-bd_sf"/>
</dbReference>
<dbReference type="PRINTS" id="PR00469">
    <property type="entry name" value="PNDRDTASEII"/>
</dbReference>
<dbReference type="GeneID" id="19275227"/>
<dbReference type="GO" id="GO:0005737">
    <property type="term" value="C:cytoplasm"/>
    <property type="evidence" value="ECO:0007669"/>
    <property type="project" value="TreeGrafter"/>
</dbReference>
<dbReference type="GO" id="GO:0004174">
    <property type="term" value="F:electron-transferring-flavoprotein dehydrogenase activity"/>
    <property type="evidence" value="ECO:0007669"/>
    <property type="project" value="TreeGrafter"/>
</dbReference>
<keyword evidence="5" id="KW-0812">Transmembrane</keyword>
<dbReference type="Pfam" id="PF07992">
    <property type="entry name" value="Pyr_redox_2"/>
    <property type="match status" value="1"/>
</dbReference>
<dbReference type="EMBL" id="KI912115">
    <property type="protein sequence ID" value="ETS78152.1"/>
    <property type="molecule type" value="Genomic_DNA"/>
</dbReference>
<evidence type="ECO:0000259" key="6">
    <source>
        <dbReference type="Pfam" id="PF07992"/>
    </source>
</evidence>
<keyword evidence="3" id="KW-0274">FAD</keyword>
<evidence type="ECO:0000256" key="4">
    <source>
        <dbReference type="ARBA" id="ARBA00023002"/>
    </source>
</evidence>
<dbReference type="PANTHER" id="PTHR43735">
    <property type="entry name" value="APOPTOSIS-INDUCING FACTOR 1"/>
    <property type="match status" value="1"/>
</dbReference>
<dbReference type="HOGENOM" id="CLU_019845_6_2_1"/>
<evidence type="ECO:0000256" key="1">
    <source>
        <dbReference type="ARBA" id="ARBA00006442"/>
    </source>
</evidence>
<dbReference type="SUPFAM" id="SSF51905">
    <property type="entry name" value="FAD/NAD(P)-binding domain"/>
    <property type="match status" value="1"/>
</dbReference>
<dbReference type="PANTHER" id="PTHR43735:SF3">
    <property type="entry name" value="FERROPTOSIS SUPPRESSOR PROTEIN 1"/>
    <property type="match status" value="1"/>
</dbReference>
<keyword evidence="5" id="KW-1133">Transmembrane helix</keyword>
<evidence type="ECO:0000256" key="2">
    <source>
        <dbReference type="ARBA" id="ARBA00022630"/>
    </source>
</evidence>
<protein>
    <recommendedName>
        <fullName evidence="6">FAD/NAD(P)-binding domain-containing protein</fullName>
    </recommendedName>
</protein>
<keyword evidence="8" id="KW-1185">Reference proteome</keyword>
<dbReference type="GO" id="GO:0050660">
    <property type="term" value="F:flavin adenine dinucleotide binding"/>
    <property type="evidence" value="ECO:0007669"/>
    <property type="project" value="TreeGrafter"/>
</dbReference>
<organism evidence="7 8">
    <name type="scientific">Pestalotiopsis fici (strain W106-1 / CGMCC3.15140)</name>
    <dbReference type="NCBI Taxonomy" id="1229662"/>
    <lineage>
        <taxon>Eukaryota</taxon>
        <taxon>Fungi</taxon>
        <taxon>Dikarya</taxon>
        <taxon>Ascomycota</taxon>
        <taxon>Pezizomycotina</taxon>
        <taxon>Sordariomycetes</taxon>
        <taxon>Xylariomycetidae</taxon>
        <taxon>Amphisphaeriales</taxon>
        <taxon>Sporocadaceae</taxon>
        <taxon>Pestalotiopsis</taxon>
    </lineage>
</organism>
<keyword evidence="2" id="KW-0285">Flavoprotein</keyword>
<dbReference type="KEGG" id="pfy:PFICI_10214"/>
<evidence type="ECO:0000313" key="8">
    <source>
        <dbReference type="Proteomes" id="UP000030651"/>
    </source>
</evidence>
<keyword evidence="5" id="KW-0472">Membrane</keyword>
<dbReference type="STRING" id="1229662.W3WYE4"/>
<accession>W3WYE4</accession>
<proteinExistence type="inferred from homology"/>
<evidence type="ECO:0000256" key="3">
    <source>
        <dbReference type="ARBA" id="ARBA00022827"/>
    </source>
</evidence>
<evidence type="ECO:0000256" key="5">
    <source>
        <dbReference type="SAM" id="Phobius"/>
    </source>
</evidence>
<name>W3WYE4_PESFW</name>
<dbReference type="Gene3D" id="3.50.50.100">
    <property type="match status" value="1"/>
</dbReference>
<feature type="domain" description="FAD/NAD(P)-binding" evidence="6">
    <location>
        <begin position="12"/>
        <end position="335"/>
    </location>
</feature>
<dbReference type="Proteomes" id="UP000030651">
    <property type="component" value="Unassembled WGS sequence"/>
</dbReference>
<reference evidence="8" key="1">
    <citation type="journal article" date="2015" name="BMC Genomics">
        <title>Genomic and transcriptomic analysis of the endophytic fungus Pestalotiopsis fici reveals its lifestyle and high potential for synthesis of natural products.</title>
        <authorList>
            <person name="Wang X."/>
            <person name="Zhang X."/>
            <person name="Liu L."/>
            <person name="Xiang M."/>
            <person name="Wang W."/>
            <person name="Sun X."/>
            <person name="Che Y."/>
            <person name="Guo L."/>
            <person name="Liu G."/>
            <person name="Guo L."/>
            <person name="Wang C."/>
            <person name="Yin W.B."/>
            <person name="Stadler M."/>
            <person name="Zhang X."/>
            <person name="Liu X."/>
        </authorList>
    </citation>
    <scope>NUCLEOTIDE SEQUENCE [LARGE SCALE GENOMIC DNA]</scope>
    <source>
        <strain evidence="8">W106-1 / CGMCC3.15140</strain>
    </source>
</reference>
<feature type="transmembrane region" description="Helical" evidence="5">
    <location>
        <begin position="12"/>
        <end position="30"/>
    </location>
</feature>
<dbReference type="PRINTS" id="PR00368">
    <property type="entry name" value="FADPNR"/>
</dbReference>
<dbReference type="OMA" id="MIKGRDY"/>
<dbReference type="RefSeq" id="XP_007836986.1">
    <property type="nucleotide sequence ID" value="XM_007838795.1"/>
</dbReference>
<evidence type="ECO:0000313" key="7">
    <source>
        <dbReference type="EMBL" id="ETS78152.1"/>
    </source>
</evidence>
<dbReference type="InterPro" id="IPR023753">
    <property type="entry name" value="FAD/NAD-binding_dom"/>
</dbReference>
<keyword evidence="4" id="KW-0560">Oxidoreductase</keyword>
<comment type="similarity">
    <text evidence="1">Belongs to the FAD-dependent oxidoreductase family.</text>
</comment>
<gene>
    <name evidence="7" type="ORF">PFICI_10214</name>
</gene>
<dbReference type="InParanoid" id="W3WYE4"/>
<dbReference type="OrthoDB" id="202203at2759"/>
<dbReference type="eggNOG" id="KOG2495">
    <property type="taxonomic scope" value="Eukaryota"/>
</dbReference>
<sequence length="432" mass="46428">MADHAEKPSRKNILILGGSYAGMSVAHYALRHIVPKLPEPDEYQVVLVSIGAEVMCRPACPRAMISDEFFAQEKLFVNIPKQFEQYPKGSFRFVQGAATKLNHEKRTVSVKLAGEEGPTKTISFHSLIIATGAAASSPLIGSNGDQDRLRSSWREFRRALPTARHIVVAGGGPTGVETAGELGEYLNGRAWFFNSKLADPDVKITLLTSSSKLLPVLRPSIALKAEKLLAQVGVTVVKDAPVVKVSSSAAATSGTGENSSSGEETASFSAGKVTVALKDGTSMEADLYIPAFGTTPNTAFVDGSLLAADGRVQTNAATLRVDKAGPRVYAVGDASTYARAAVHHILGAVPVLGANMRRDLLAAVGRSDNSIDREFKEEKREMQMVPIGRSKGVGAVFGWRMPSFMVWLIKGRDYFLWTTPALWNGTHWAKES</sequence>